<feature type="transmembrane region" description="Helical" evidence="1">
    <location>
        <begin position="43"/>
        <end position="63"/>
    </location>
</feature>
<reference evidence="2 3" key="1">
    <citation type="submission" date="2016-09" db="EMBL/GenBank/DDBJ databases">
        <title>Draft genome sequence for the type strain of Desulfuribacillus alkaliarsenatis AHT28, an obligately anaerobic, sulfidogenic bacterium isolated from Russian soda lake sediments.</title>
        <authorList>
            <person name="Abin C.A."/>
            <person name="Hollibaugh J.T."/>
        </authorList>
    </citation>
    <scope>NUCLEOTIDE SEQUENCE [LARGE SCALE GENOMIC DNA]</scope>
    <source>
        <strain evidence="2 3">AHT28</strain>
    </source>
</reference>
<protein>
    <submittedName>
        <fullName evidence="2">Uncharacterized protein</fullName>
    </submittedName>
</protein>
<keyword evidence="1" id="KW-0472">Membrane</keyword>
<feature type="transmembrane region" description="Helical" evidence="1">
    <location>
        <begin position="153"/>
        <end position="172"/>
    </location>
</feature>
<organism evidence="2 3">
    <name type="scientific">Desulfuribacillus alkaliarsenatis</name>
    <dbReference type="NCBI Taxonomy" id="766136"/>
    <lineage>
        <taxon>Bacteria</taxon>
        <taxon>Bacillati</taxon>
        <taxon>Bacillota</taxon>
        <taxon>Desulfuribacillia</taxon>
        <taxon>Desulfuribacillales</taxon>
        <taxon>Desulfuribacillaceae</taxon>
        <taxon>Desulfuribacillus</taxon>
    </lineage>
</organism>
<feature type="transmembrane region" description="Helical" evidence="1">
    <location>
        <begin position="13"/>
        <end position="31"/>
    </location>
</feature>
<dbReference type="AlphaFoldDB" id="A0A1E5G360"/>
<dbReference type="OrthoDB" id="8874697at2"/>
<evidence type="ECO:0000313" key="3">
    <source>
        <dbReference type="Proteomes" id="UP000094296"/>
    </source>
</evidence>
<evidence type="ECO:0000256" key="1">
    <source>
        <dbReference type="SAM" id="Phobius"/>
    </source>
</evidence>
<feature type="transmembrane region" description="Helical" evidence="1">
    <location>
        <begin position="126"/>
        <end position="147"/>
    </location>
</feature>
<dbReference type="Proteomes" id="UP000094296">
    <property type="component" value="Unassembled WGS sequence"/>
</dbReference>
<feature type="transmembrane region" description="Helical" evidence="1">
    <location>
        <begin position="490"/>
        <end position="509"/>
    </location>
</feature>
<evidence type="ECO:0000313" key="2">
    <source>
        <dbReference type="EMBL" id="OEF97493.1"/>
    </source>
</evidence>
<dbReference type="STRING" id="766136.BHF68_04615"/>
<dbReference type="EMBL" id="MIJE01000011">
    <property type="protein sequence ID" value="OEF97493.1"/>
    <property type="molecule type" value="Genomic_DNA"/>
</dbReference>
<feature type="transmembrane region" description="Helical" evidence="1">
    <location>
        <begin position="244"/>
        <end position="265"/>
    </location>
</feature>
<sequence length="510" mass="55166">MEVIMGQFGGLEFLNHLLITLFLVITMILIARTAVAGTRYSPVLIIVIFGLAMGYILQLSGIASPGLIEFPVIDLVSKMTLVALTVSFFVGGQELRKIISNIETKEDTLVNPSQEEIILGTKSTQLFYIVRAFFVMMGIDALFRITVNINDSLTLYYPLLAYIGIAGAMIFIDHKATVKDKPLYIRKGVIEILTILAVVVISFYFAQWIRPVIALPHIFFAMLLSAGIGAIAHSWIPGPTVRSMLFAGIPIVLAANFMIGGSRIADAFQLPGMTDVMLYGFFGQIFWMFGGISILIFLAKSNHVRNIAPAMAGGLSHSGLTGACTAGDLGGKAASRAPIMINIPFFAHIFVFSVLAISAQQGELMIGWALLIALVGIVFTVLAIRTLRASDLSERNEVKGLMQFSLGWQLTAIFGGLLLVSLGNFSIDHAVMAQSSALSHFGLFAAIQGGMFGDEAALLIPFIFAMPFLVHPFVFWMFGKAMERDGQMPAKTAFVFALIGVVGVIYALVG</sequence>
<feature type="transmembrane region" description="Helical" evidence="1">
    <location>
        <begin position="184"/>
        <end position="206"/>
    </location>
</feature>
<keyword evidence="1" id="KW-1133">Transmembrane helix</keyword>
<feature type="transmembrane region" description="Helical" evidence="1">
    <location>
        <begin position="277"/>
        <end position="299"/>
    </location>
</feature>
<feature type="transmembrane region" description="Helical" evidence="1">
    <location>
        <begin position="75"/>
        <end position="92"/>
    </location>
</feature>
<feature type="transmembrane region" description="Helical" evidence="1">
    <location>
        <begin position="458"/>
        <end position="478"/>
    </location>
</feature>
<proteinExistence type="predicted"/>
<accession>A0A1E5G360</accession>
<feature type="transmembrane region" description="Helical" evidence="1">
    <location>
        <begin position="405"/>
        <end position="427"/>
    </location>
</feature>
<keyword evidence="3" id="KW-1185">Reference proteome</keyword>
<gene>
    <name evidence="2" type="ORF">BHF68_04615</name>
</gene>
<name>A0A1E5G360_9FIRM</name>
<keyword evidence="1" id="KW-0812">Transmembrane</keyword>
<feature type="transmembrane region" description="Helical" evidence="1">
    <location>
        <begin position="339"/>
        <end position="359"/>
    </location>
</feature>
<comment type="caution">
    <text evidence="2">The sequence shown here is derived from an EMBL/GenBank/DDBJ whole genome shotgun (WGS) entry which is preliminary data.</text>
</comment>
<feature type="transmembrane region" description="Helical" evidence="1">
    <location>
        <begin position="365"/>
        <end position="384"/>
    </location>
</feature>
<feature type="transmembrane region" description="Helical" evidence="1">
    <location>
        <begin position="212"/>
        <end position="232"/>
    </location>
</feature>